<evidence type="ECO:0000256" key="5">
    <source>
        <dbReference type="ARBA" id="ARBA00022691"/>
    </source>
</evidence>
<keyword evidence="1 7" id="KW-0963">Cytoplasm</keyword>
<evidence type="ECO:0000256" key="3">
    <source>
        <dbReference type="ARBA" id="ARBA00022603"/>
    </source>
</evidence>
<keyword evidence="4 7" id="KW-0808">Transferase</keyword>
<gene>
    <name evidence="7 10" type="primary">rsmA</name>
    <name evidence="7" type="synonym">ksgA</name>
    <name evidence="10" type="ORF">COV59_04830</name>
</gene>
<feature type="binding site" evidence="7 8">
    <location>
        <position position="122"/>
    </location>
    <ligand>
        <name>S-adenosyl-L-methionine</name>
        <dbReference type="ChEBI" id="CHEBI:59789"/>
    </ligand>
</feature>
<dbReference type="PROSITE" id="PS51689">
    <property type="entry name" value="SAM_RNA_A_N6_MT"/>
    <property type="match status" value="1"/>
</dbReference>
<dbReference type="Gene3D" id="1.10.8.100">
    <property type="entry name" value="Ribosomal RNA adenine dimethylase-like, domain 2"/>
    <property type="match status" value="1"/>
</dbReference>
<dbReference type="SMART" id="SM00650">
    <property type="entry name" value="rADc"/>
    <property type="match status" value="1"/>
</dbReference>
<proteinExistence type="inferred from homology"/>
<keyword evidence="5 7" id="KW-0949">S-adenosyl-L-methionine</keyword>
<evidence type="ECO:0000256" key="7">
    <source>
        <dbReference type="HAMAP-Rule" id="MF_00607"/>
    </source>
</evidence>
<evidence type="ECO:0000313" key="10">
    <source>
        <dbReference type="EMBL" id="PIR03686.1"/>
    </source>
</evidence>
<name>A0A2H0N6F7_9BACT</name>
<evidence type="ECO:0000256" key="6">
    <source>
        <dbReference type="ARBA" id="ARBA00022884"/>
    </source>
</evidence>
<dbReference type="InterPro" id="IPR011530">
    <property type="entry name" value="rRNA_adenine_dimethylase"/>
</dbReference>
<sequence length="284" mass="32178">MSQNLHKPTYLKELCLEYGLSPSKKYGQNYLITDAPIQKMVEAAGVSSKDTIIEIGPGFGVLTFALVQKAKEVISFEIEKKLVSYWDSQKEIHKNLQLIWGNFLKEFPNFQSQLTNYKVVANLPYQVTSNVLRVLLESEKKPKSITVMVQKEVAERICAKAGDMSLLSVSVQYYGKPKIITKVPSGCFWPAPKVDSAVIHIDVEQSSHTHHADEQFFSYVRAGFSNKRKQLAKNIASQFPLKESFIRETLESISLNPKARAQDLLVSDWQAFLTKLFQTEKISL</sequence>
<dbReference type="EMBL" id="PCWN01000010">
    <property type="protein sequence ID" value="PIR03686.1"/>
    <property type="molecule type" value="Genomic_DNA"/>
</dbReference>
<dbReference type="PANTHER" id="PTHR11727">
    <property type="entry name" value="DIMETHYLADENOSINE TRANSFERASE"/>
    <property type="match status" value="1"/>
</dbReference>
<comment type="similarity">
    <text evidence="7">Belongs to the class I-like SAM-binding methyltransferase superfamily. rRNA adenine N(6)-methyltransferase family. RsmA subfamily.</text>
</comment>
<feature type="binding site" evidence="7 8">
    <location>
        <position position="31"/>
    </location>
    <ligand>
        <name>S-adenosyl-L-methionine</name>
        <dbReference type="ChEBI" id="CHEBI:59789"/>
    </ligand>
</feature>
<dbReference type="InterPro" id="IPR020598">
    <property type="entry name" value="rRNA_Ade_methylase_Trfase_N"/>
</dbReference>
<evidence type="ECO:0000256" key="8">
    <source>
        <dbReference type="PROSITE-ProRule" id="PRU01026"/>
    </source>
</evidence>
<dbReference type="AlphaFoldDB" id="A0A2H0N6F7"/>
<dbReference type="EC" id="2.1.1.182" evidence="7"/>
<evidence type="ECO:0000259" key="9">
    <source>
        <dbReference type="SMART" id="SM00650"/>
    </source>
</evidence>
<protein>
    <recommendedName>
        <fullName evidence="7">Ribosomal RNA small subunit methyltransferase A</fullName>
        <ecNumber evidence="7">2.1.1.182</ecNumber>
    </recommendedName>
    <alternativeName>
        <fullName evidence="7">16S rRNA (adenine(1518)-N(6)/adenine(1519)-N(6))-dimethyltransferase</fullName>
    </alternativeName>
    <alternativeName>
        <fullName evidence="7">16S rRNA dimethyladenosine transferase</fullName>
    </alternativeName>
    <alternativeName>
        <fullName evidence="7">16S rRNA dimethylase</fullName>
    </alternativeName>
    <alternativeName>
        <fullName evidence="7">S-adenosylmethionine-6-N', N'-adenosyl(rRNA) dimethyltransferase</fullName>
    </alternativeName>
</protein>
<dbReference type="PANTHER" id="PTHR11727:SF7">
    <property type="entry name" value="DIMETHYLADENOSINE TRANSFERASE-RELATED"/>
    <property type="match status" value="1"/>
</dbReference>
<reference evidence="10 11" key="1">
    <citation type="submission" date="2017-09" db="EMBL/GenBank/DDBJ databases">
        <title>Depth-based differentiation of microbial function through sediment-hosted aquifers and enrichment of novel symbionts in the deep terrestrial subsurface.</title>
        <authorList>
            <person name="Probst A.J."/>
            <person name="Ladd B."/>
            <person name="Jarett J.K."/>
            <person name="Geller-Mcgrath D.E."/>
            <person name="Sieber C.M."/>
            <person name="Emerson J.B."/>
            <person name="Anantharaman K."/>
            <person name="Thomas B.C."/>
            <person name="Malmstrom R."/>
            <person name="Stieglmeier M."/>
            <person name="Klingl A."/>
            <person name="Woyke T."/>
            <person name="Ryan C.M."/>
            <person name="Banfield J.F."/>
        </authorList>
    </citation>
    <scope>NUCLEOTIDE SEQUENCE [LARGE SCALE GENOMIC DNA]</scope>
    <source>
        <strain evidence="10">CG11_big_fil_rev_8_21_14_0_20_39_34</strain>
    </source>
</reference>
<feature type="binding site" evidence="7 8">
    <location>
        <position position="56"/>
    </location>
    <ligand>
        <name>S-adenosyl-L-methionine</name>
        <dbReference type="ChEBI" id="CHEBI:59789"/>
    </ligand>
</feature>
<feature type="binding site" evidence="7 8">
    <location>
        <position position="29"/>
    </location>
    <ligand>
        <name>S-adenosyl-L-methionine</name>
        <dbReference type="ChEBI" id="CHEBI:59789"/>
    </ligand>
</feature>
<feature type="binding site" evidence="7 8">
    <location>
        <position position="77"/>
    </location>
    <ligand>
        <name>S-adenosyl-L-methionine</name>
        <dbReference type="ChEBI" id="CHEBI:59789"/>
    </ligand>
</feature>
<dbReference type="SUPFAM" id="SSF53335">
    <property type="entry name" value="S-adenosyl-L-methionine-dependent methyltransferases"/>
    <property type="match status" value="1"/>
</dbReference>
<dbReference type="NCBIfam" id="TIGR00755">
    <property type="entry name" value="ksgA"/>
    <property type="match status" value="1"/>
</dbReference>
<evidence type="ECO:0000256" key="2">
    <source>
        <dbReference type="ARBA" id="ARBA00022552"/>
    </source>
</evidence>
<dbReference type="Pfam" id="PF00398">
    <property type="entry name" value="RrnaAD"/>
    <property type="match status" value="1"/>
</dbReference>
<dbReference type="Gene3D" id="3.40.50.150">
    <property type="entry name" value="Vaccinia Virus protein VP39"/>
    <property type="match status" value="1"/>
</dbReference>
<keyword evidence="6 7" id="KW-0694">RNA-binding</keyword>
<dbReference type="GO" id="GO:0003723">
    <property type="term" value="F:RNA binding"/>
    <property type="evidence" value="ECO:0007669"/>
    <property type="project" value="UniProtKB-UniRule"/>
</dbReference>
<comment type="caution">
    <text evidence="10">The sequence shown here is derived from an EMBL/GenBank/DDBJ whole genome shotgun (WGS) entry which is preliminary data.</text>
</comment>
<dbReference type="HAMAP" id="MF_00607">
    <property type="entry name" value="16SrRNA_methyltr_A"/>
    <property type="match status" value="1"/>
</dbReference>
<comment type="catalytic activity">
    <reaction evidence="7">
        <text>adenosine(1518)/adenosine(1519) in 16S rRNA + 4 S-adenosyl-L-methionine = N(6)-dimethyladenosine(1518)/N(6)-dimethyladenosine(1519) in 16S rRNA + 4 S-adenosyl-L-homocysteine + 4 H(+)</text>
        <dbReference type="Rhea" id="RHEA:19609"/>
        <dbReference type="Rhea" id="RHEA-COMP:10232"/>
        <dbReference type="Rhea" id="RHEA-COMP:10233"/>
        <dbReference type="ChEBI" id="CHEBI:15378"/>
        <dbReference type="ChEBI" id="CHEBI:57856"/>
        <dbReference type="ChEBI" id="CHEBI:59789"/>
        <dbReference type="ChEBI" id="CHEBI:74411"/>
        <dbReference type="ChEBI" id="CHEBI:74493"/>
        <dbReference type="EC" id="2.1.1.182"/>
    </reaction>
</comment>
<dbReference type="InterPro" id="IPR029063">
    <property type="entry name" value="SAM-dependent_MTases_sf"/>
</dbReference>
<evidence type="ECO:0000256" key="4">
    <source>
        <dbReference type="ARBA" id="ARBA00022679"/>
    </source>
</evidence>
<keyword evidence="2 7" id="KW-0698">rRNA processing</keyword>
<dbReference type="GO" id="GO:0005829">
    <property type="term" value="C:cytosol"/>
    <property type="evidence" value="ECO:0007669"/>
    <property type="project" value="TreeGrafter"/>
</dbReference>
<organism evidence="10 11">
    <name type="scientific">Candidatus Magasanikbacteria bacterium CG11_big_fil_rev_8_21_14_0_20_39_34</name>
    <dbReference type="NCBI Taxonomy" id="1974653"/>
    <lineage>
        <taxon>Bacteria</taxon>
        <taxon>Candidatus Magasanikiibacteriota</taxon>
    </lineage>
</organism>
<accession>A0A2H0N6F7</accession>
<comment type="subcellular location">
    <subcellularLocation>
        <location evidence="7">Cytoplasm</location>
    </subcellularLocation>
</comment>
<dbReference type="InterPro" id="IPR023165">
    <property type="entry name" value="rRNA_Ade_diMease-like_C"/>
</dbReference>
<comment type="caution">
    <text evidence="7 8">Lacks conserved residue(s) required for the propagation of feature annotation.</text>
</comment>
<dbReference type="InterPro" id="IPR001737">
    <property type="entry name" value="KsgA/Erm"/>
</dbReference>
<dbReference type="GO" id="GO:0052908">
    <property type="term" value="F:16S rRNA (adenine(1518)-N(6)/adenine(1519)-N(6))-dimethyltransferase activity"/>
    <property type="evidence" value="ECO:0007669"/>
    <property type="project" value="UniProtKB-EC"/>
</dbReference>
<comment type="function">
    <text evidence="7">Specifically dimethylates two adjacent adenosines (A1518 and A1519) in the loop of a conserved hairpin near the 3'-end of 16S rRNA in the 30S particle. May play a critical role in biogenesis of 30S subunits.</text>
</comment>
<dbReference type="Proteomes" id="UP000229600">
    <property type="component" value="Unassembled WGS sequence"/>
</dbReference>
<evidence type="ECO:0000313" key="11">
    <source>
        <dbReference type="Proteomes" id="UP000229600"/>
    </source>
</evidence>
<evidence type="ECO:0000256" key="1">
    <source>
        <dbReference type="ARBA" id="ARBA00022490"/>
    </source>
</evidence>
<keyword evidence="3 7" id="KW-0489">Methyltransferase</keyword>
<feature type="domain" description="Ribosomal RNA adenine methylase transferase N-terminal" evidence="9">
    <location>
        <begin position="36"/>
        <end position="205"/>
    </location>
</feature>